<reference evidence="6 7" key="1">
    <citation type="submission" date="2021-08" db="EMBL/GenBank/DDBJ databases">
        <title>Draft Genome Sequence of Phanerochaete sordida strain YK-624.</title>
        <authorList>
            <person name="Mori T."/>
            <person name="Dohra H."/>
            <person name="Suzuki T."/>
            <person name="Kawagishi H."/>
            <person name="Hirai H."/>
        </authorList>
    </citation>
    <scope>NUCLEOTIDE SEQUENCE [LARGE SCALE GENOMIC DNA]</scope>
    <source>
        <strain evidence="6 7">YK-624</strain>
    </source>
</reference>
<protein>
    <submittedName>
        <fullName evidence="6">Alpha/beta hydrolase</fullName>
    </submittedName>
</protein>
<name>A0A9P3LCQ0_9APHY</name>
<evidence type="ECO:0000256" key="3">
    <source>
        <dbReference type="SAM" id="Coils"/>
    </source>
</evidence>
<feature type="domain" description="Peptidase S33 tripeptidyl aminopeptidase-like C-terminal" evidence="5">
    <location>
        <begin position="484"/>
        <end position="578"/>
    </location>
</feature>
<dbReference type="AlphaFoldDB" id="A0A9P3LCQ0"/>
<comment type="similarity">
    <text evidence="1">Belongs to the peptidase S33 family.</text>
</comment>
<dbReference type="InterPro" id="IPR029058">
    <property type="entry name" value="AB_hydrolase_fold"/>
</dbReference>
<feature type="coiled-coil region" evidence="3">
    <location>
        <begin position="449"/>
        <end position="476"/>
    </location>
</feature>
<keyword evidence="7" id="KW-1185">Reference proteome</keyword>
<dbReference type="PANTHER" id="PTHR43248:SF25">
    <property type="entry name" value="AB HYDROLASE-1 DOMAIN-CONTAINING PROTEIN-RELATED"/>
    <property type="match status" value="1"/>
</dbReference>
<sequence>MSEEGRKETSLSLSGHEGPSPNAFLYRGVVWRSLVFICVCTVAKVALGLSVIKYSFPPQEAASTTPEDPEVVWQHLPPSSVDSLQWVPCYAGKQCARLMVPLDYSVPNGPKAGIAMIKVPSKLSAEDENYRGPVLFNPGGPGISGVISVHRFGNMLQRLIGDEFDVVGFDPRGIAHTTPRFDVFADAAEAAAWRIRAAASPALNTTPDALSRWWAQAQVLGAVANRTTRSSSPYVSTASVARDMYSIVRAHGLDKLQYWGGSYGTVLGLTYAAMFPDKVQRLLIDAVVDIEDYYSGFWSNNLLDTDRGLRMVLQACVAAGPAYCSLYEPSTAAVYARFSAILNTLKRRPLAVYNNKTGTEYGLVDYTMTRSALFELLYSPYSRTKPSPGYYPAMEFLYALERAEKGFGLELGRITGVVPPNPEFTCDCPDEPSRRPPPPSFDPQAGIAIRCTDADAARAEDTVEELEEYFARLRDNSEFTDIWTPRVDCAGWRVRPVERFAGPFSADTSSPILFIGNTADPATPLANARRMSQAFNNSVVLHQDSAGHGSLAATSLCTAKAIRAYFKDGKLPPNGTVCGVESRMFPVGTEIQLSLQGEDREVMDAWRGIRASVEIPKLGRSQ</sequence>
<evidence type="ECO:0000313" key="6">
    <source>
        <dbReference type="EMBL" id="GJE89473.1"/>
    </source>
</evidence>
<evidence type="ECO:0000259" key="4">
    <source>
        <dbReference type="Pfam" id="PF00561"/>
    </source>
</evidence>
<comment type="caution">
    <text evidence="6">The sequence shown here is derived from an EMBL/GenBank/DDBJ whole genome shotgun (WGS) entry which is preliminary data.</text>
</comment>
<dbReference type="Pfam" id="PF00561">
    <property type="entry name" value="Abhydrolase_1"/>
    <property type="match status" value="1"/>
</dbReference>
<evidence type="ECO:0000256" key="1">
    <source>
        <dbReference type="ARBA" id="ARBA00010088"/>
    </source>
</evidence>
<dbReference type="GO" id="GO:0016787">
    <property type="term" value="F:hydrolase activity"/>
    <property type="evidence" value="ECO:0007669"/>
    <property type="project" value="UniProtKB-KW"/>
</dbReference>
<dbReference type="Proteomes" id="UP000703269">
    <property type="component" value="Unassembled WGS sequence"/>
</dbReference>
<dbReference type="Gene3D" id="3.40.50.1820">
    <property type="entry name" value="alpha/beta hydrolase"/>
    <property type="match status" value="1"/>
</dbReference>
<feature type="domain" description="AB hydrolase-1" evidence="4">
    <location>
        <begin position="133"/>
        <end position="287"/>
    </location>
</feature>
<keyword evidence="3" id="KW-0175">Coiled coil</keyword>
<keyword evidence="2 6" id="KW-0378">Hydrolase</keyword>
<evidence type="ECO:0000313" key="7">
    <source>
        <dbReference type="Proteomes" id="UP000703269"/>
    </source>
</evidence>
<dbReference type="InterPro" id="IPR051601">
    <property type="entry name" value="Serine_prot/Carboxylest_S33"/>
</dbReference>
<dbReference type="InterPro" id="IPR000073">
    <property type="entry name" value="AB_hydrolase_1"/>
</dbReference>
<dbReference type="EMBL" id="BPQB01000013">
    <property type="protein sequence ID" value="GJE89473.1"/>
    <property type="molecule type" value="Genomic_DNA"/>
</dbReference>
<accession>A0A9P3LCQ0</accession>
<evidence type="ECO:0000259" key="5">
    <source>
        <dbReference type="Pfam" id="PF08386"/>
    </source>
</evidence>
<dbReference type="PANTHER" id="PTHR43248">
    <property type="entry name" value="2-SUCCINYL-6-HYDROXY-2,4-CYCLOHEXADIENE-1-CARBOXYLATE SYNTHASE"/>
    <property type="match status" value="1"/>
</dbReference>
<evidence type="ECO:0000256" key="2">
    <source>
        <dbReference type="ARBA" id="ARBA00022801"/>
    </source>
</evidence>
<dbReference type="InterPro" id="IPR013595">
    <property type="entry name" value="Pept_S33_TAP-like_C"/>
</dbReference>
<dbReference type="SUPFAM" id="SSF53474">
    <property type="entry name" value="alpha/beta-Hydrolases"/>
    <property type="match status" value="1"/>
</dbReference>
<organism evidence="6 7">
    <name type="scientific">Phanerochaete sordida</name>
    <dbReference type="NCBI Taxonomy" id="48140"/>
    <lineage>
        <taxon>Eukaryota</taxon>
        <taxon>Fungi</taxon>
        <taxon>Dikarya</taxon>
        <taxon>Basidiomycota</taxon>
        <taxon>Agaricomycotina</taxon>
        <taxon>Agaricomycetes</taxon>
        <taxon>Polyporales</taxon>
        <taxon>Phanerochaetaceae</taxon>
        <taxon>Phanerochaete</taxon>
    </lineage>
</organism>
<dbReference type="OrthoDB" id="425534at2759"/>
<gene>
    <name evidence="6" type="ORF">PsYK624_055740</name>
</gene>
<proteinExistence type="inferred from homology"/>
<dbReference type="Pfam" id="PF08386">
    <property type="entry name" value="Abhydrolase_4"/>
    <property type="match status" value="1"/>
</dbReference>